<dbReference type="Proteomes" id="UP000176923">
    <property type="component" value="Unassembled WGS sequence"/>
</dbReference>
<dbReference type="UniPathway" id="UPA00214"/>
<evidence type="ECO:0000256" key="9">
    <source>
        <dbReference type="ARBA" id="ARBA00023277"/>
    </source>
</evidence>
<comment type="subunit">
    <text evidence="10">Homodimer.</text>
</comment>
<dbReference type="SUPFAM" id="SSF51735">
    <property type="entry name" value="NAD(P)-binding Rossmann-fold domains"/>
    <property type="match status" value="1"/>
</dbReference>
<protein>
    <recommendedName>
        <fullName evidence="6 10">UDP-glucose 4-epimerase</fullName>
        <ecNumber evidence="5 10">5.1.3.2</ecNumber>
    </recommendedName>
</protein>
<evidence type="ECO:0000256" key="10">
    <source>
        <dbReference type="RuleBase" id="RU366046"/>
    </source>
</evidence>
<dbReference type="NCBIfam" id="TIGR01179">
    <property type="entry name" value="galE"/>
    <property type="match status" value="1"/>
</dbReference>
<dbReference type="InterPro" id="IPR005886">
    <property type="entry name" value="UDP_G4E"/>
</dbReference>
<dbReference type="GO" id="GO:0003978">
    <property type="term" value="F:UDP-glucose 4-epimerase activity"/>
    <property type="evidence" value="ECO:0007669"/>
    <property type="project" value="UniProtKB-UniRule"/>
</dbReference>
<evidence type="ECO:0000256" key="8">
    <source>
        <dbReference type="ARBA" id="ARBA00023235"/>
    </source>
</evidence>
<evidence type="ECO:0000259" key="11">
    <source>
        <dbReference type="Pfam" id="PF01370"/>
    </source>
</evidence>
<dbReference type="AlphaFoldDB" id="A0A1F5ZUC8"/>
<name>A0A1F5ZUC8_9BACT</name>
<keyword evidence="9 10" id="KW-0119">Carbohydrate metabolism</keyword>
<keyword evidence="8 10" id="KW-0413">Isomerase</keyword>
<keyword evidence="7 10" id="KW-0520">NAD</keyword>
<comment type="caution">
    <text evidence="12">The sequence shown here is derived from an EMBL/GenBank/DDBJ whole genome shotgun (WGS) entry which is preliminary data.</text>
</comment>
<evidence type="ECO:0000256" key="4">
    <source>
        <dbReference type="ARBA" id="ARBA00007637"/>
    </source>
</evidence>
<organism evidence="12 13">
    <name type="scientific">Candidatus Gottesmanbacteria bacterium RIFCSPHIGHO2_02_FULL_39_11</name>
    <dbReference type="NCBI Taxonomy" id="1798382"/>
    <lineage>
        <taxon>Bacteria</taxon>
        <taxon>Candidatus Gottesmaniibacteriota</taxon>
    </lineage>
</organism>
<dbReference type="Gene3D" id="3.40.50.720">
    <property type="entry name" value="NAD(P)-binding Rossmann-like Domain"/>
    <property type="match status" value="1"/>
</dbReference>
<comment type="pathway">
    <text evidence="3 10">Carbohydrate metabolism; galactose metabolism.</text>
</comment>
<proteinExistence type="inferred from homology"/>
<dbReference type="Gene3D" id="3.90.25.10">
    <property type="entry name" value="UDP-galactose 4-epimerase, domain 1"/>
    <property type="match status" value="1"/>
</dbReference>
<evidence type="ECO:0000313" key="13">
    <source>
        <dbReference type="Proteomes" id="UP000176923"/>
    </source>
</evidence>
<evidence type="ECO:0000256" key="3">
    <source>
        <dbReference type="ARBA" id="ARBA00004947"/>
    </source>
</evidence>
<evidence type="ECO:0000256" key="7">
    <source>
        <dbReference type="ARBA" id="ARBA00023027"/>
    </source>
</evidence>
<dbReference type="EC" id="5.1.3.2" evidence="5 10"/>
<dbReference type="GO" id="GO:0033499">
    <property type="term" value="P:galactose catabolic process via UDP-galactose, Leloir pathway"/>
    <property type="evidence" value="ECO:0007669"/>
    <property type="project" value="TreeGrafter"/>
</dbReference>
<dbReference type="PANTHER" id="PTHR43725:SF53">
    <property type="entry name" value="UDP-ARABINOSE 4-EPIMERASE 1"/>
    <property type="match status" value="1"/>
</dbReference>
<dbReference type="Pfam" id="PF01370">
    <property type="entry name" value="Epimerase"/>
    <property type="match status" value="1"/>
</dbReference>
<accession>A0A1F5ZUC8</accession>
<sequence length="328" mass="36393">MKILVTGGAGYIGSIVTAQLIEEGHTVVVYDNLSRGHKKAVHPEAVFIKGDLSDREKIEQTLRDHKIEAVMHFAAFIEAGESMVKPEVYFRNNTANALTLLEAMTAQKINYFVFSSTAAVYGNPDSIPITEDSKLLPTNAYGASKLLVENMMKWFDQIHKLKYAALRYFNACGATPTLGEDHQPESHLIPLAIAAAVGKRDKLQLYGTDYPTKDGTCVRDYIHVSDLATAHVLALKKITSSKNKESKIYNLGSEKGFTNQEVIKAVGRVLGKAVPVIEASRRMGDPAILVASSEKIRKELGWIPKYTKLEDIISSAWEWRKKHLNGYK</sequence>
<evidence type="ECO:0000256" key="2">
    <source>
        <dbReference type="ARBA" id="ARBA00001911"/>
    </source>
</evidence>
<evidence type="ECO:0000256" key="1">
    <source>
        <dbReference type="ARBA" id="ARBA00000083"/>
    </source>
</evidence>
<comment type="similarity">
    <text evidence="4 10">Belongs to the NAD(P)-dependent epimerase/dehydratase family.</text>
</comment>
<evidence type="ECO:0000256" key="5">
    <source>
        <dbReference type="ARBA" id="ARBA00013189"/>
    </source>
</evidence>
<comment type="catalytic activity">
    <reaction evidence="1 10">
        <text>UDP-alpha-D-glucose = UDP-alpha-D-galactose</text>
        <dbReference type="Rhea" id="RHEA:22168"/>
        <dbReference type="ChEBI" id="CHEBI:58885"/>
        <dbReference type="ChEBI" id="CHEBI:66914"/>
        <dbReference type="EC" id="5.1.3.2"/>
    </reaction>
</comment>
<dbReference type="EMBL" id="MFJL01000019">
    <property type="protein sequence ID" value="OGG15677.1"/>
    <property type="molecule type" value="Genomic_DNA"/>
</dbReference>
<dbReference type="InterPro" id="IPR036291">
    <property type="entry name" value="NAD(P)-bd_dom_sf"/>
</dbReference>
<evidence type="ECO:0000256" key="6">
    <source>
        <dbReference type="ARBA" id="ARBA00018569"/>
    </source>
</evidence>
<reference evidence="12 13" key="1">
    <citation type="journal article" date="2016" name="Nat. Commun.">
        <title>Thousands of microbial genomes shed light on interconnected biogeochemical processes in an aquifer system.</title>
        <authorList>
            <person name="Anantharaman K."/>
            <person name="Brown C.T."/>
            <person name="Hug L.A."/>
            <person name="Sharon I."/>
            <person name="Castelle C.J."/>
            <person name="Probst A.J."/>
            <person name="Thomas B.C."/>
            <person name="Singh A."/>
            <person name="Wilkins M.J."/>
            <person name="Karaoz U."/>
            <person name="Brodie E.L."/>
            <person name="Williams K.H."/>
            <person name="Hubbard S.S."/>
            <person name="Banfield J.F."/>
        </authorList>
    </citation>
    <scope>NUCLEOTIDE SEQUENCE [LARGE SCALE GENOMIC DNA]</scope>
</reference>
<dbReference type="InterPro" id="IPR001509">
    <property type="entry name" value="Epimerase_deHydtase"/>
</dbReference>
<dbReference type="PANTHER" id="PTHR43725">
    <property type="entry name" value="UDP-GLUCOSE 4-EPIMERASE"/>
    <property type="match status" value="1"/>
</dbReference>
<comment type="cofactor">
    <cofactor evidence="2 10">
        <name>NAD(+)</name>
        <dbReference type="ChEBI" id="CHEBI:57540"/>
    </cofactor>
</comment>
<feature type="domain" description="NAD-dependent epimerase/dehydratase" evidence="11">
    <location>
        <begin position="3"/>
        <end position="252"/>
    </location>
</feature>
<dbReference type="STRING" id="1798382.A3D77_01460"/>
<dbReference type="CDD" id="cd05247">
    <property type="entry name" value="UDP_G4E_1_SDR_e"/>
    <property type="match status" value="1"/>
</dbReference>
<gene>
    <name evidence="12" type="ORF">A3D77_01460</name>
</gene>
<evidence type="ECO:0000313" key="12">
    <source>
        <dbReference type="EMBL" id="OGG15677.1"/>
    </source>
</evidence>